<evidence type="ECO:0000313" key="4">
    <source>
        <dbReference type="EMBL" id="MBB3933120.1"/>
    </source>
</evidence>
<comment type="caution">
    <text evidence="4">The sequence shown here is derived from an EMBL/GenBank/DDBJ whole genome shotgun (WGS) entry which is preliminary data.</text>
</comment>
<protein>
    <submittedName>
        <fullName evidence="4">AcrR family transcriptional regulator</fullName>
    </submittedName>
</protein>
<gene>
    <name evidence="4" type="ORF">GGR25_004184</name>
</gene>
<dbReference type="PROSITE" id="PS50977">
    <property type="entry name" value="HTH_TETR_2"/>
    <property type="match status" value="1"/>
</dbReference>
<dbReference type="RefSeq" id="WP_183400763.1">
    <property type="nucleotide sequence ID" value="NZ_JACIDS010000005.1"/>
</dbReference>
<name>A0A840ARV6_9HYPH</name>
<evidence type="ECO:0000259" key="3">
    <source>
        <dbReference type="PROSITE" id="PS50977"/>
    </source>
</evidence>
<dbReference type="EMBL" id="JACIDS010000005">
    <property type="protein sequence ID" value="MBB3933120.1"/>
    <property type="molecule type" value="Genomic_DNA"/>
</dbReference>
<reference evidence="4 5" key="1">
    <citation type="submission" date="2020-08" db="EMBL/GenBank/DDBJ databases">
        <title>Genomic Encyclopedia of Type Strains, Phase IV (KMG-IV): sequencing the most valuable type-strain genomes for metagenomic binning, comparative biology and taxonomic classification.</title>
        <authorList>
            <person name="Goeker M."/>
        </authorList>
    </citation>
    <scope>NUCLEOTIDE SEQUENCE [LARGE SCALE GENOMIC DNA]</scope>
    <source>
        <strain evidence="4 5">DSM 25966</strain>
    </source>
</reference>
<proteinExistence type="predicted"/>
<dbReference type="GO" id="GO:0003677">
    <property type="term" value="F:DNA binding"/>
    <property type="evidence" value="ECO:0007669"/>
    <property type="project" value="UniProtKB-UniRule"/>
</dbReference>
<organism evidence="4 5">
    <name type="scientific">Kaistia hirudinis</name>
    <dbReference type="NCBI Taxonomy" id="1293440"/>
    <lineage>
        <taxon>Bacteria</taxon>
        <taxon>Pseudomonadati</taxon>
        <taxon>Pseudomonadota</taxon>
        <taxon>Alphaproteobacteria</taxon>
        <taxon>Hyphomicrobiales</taxon>
        <taxon>Kaistiaceae</taxon>
        <taxon>Kaistia</taxon>
    </lineage>
</organism>
<dbReference type="Gene3D" id="1.10.357.10">
    <property type="entry name" value="Tetracycline Repressor, domain 2"/>
    <property type="match status" value="1"/>
</dbReference>
<dbReference type="AlphaFoldDB" id="A0A840ARV6"/>
<dbReference type="SUPFAM" id="SSF46689">
    <property type="entry name" value="Homeodomain-like"/>
    <property type="match status" value="1"/>
</dbReference>
<keyword evidence="1 2" id="KW-0238">DNA-binding</keyword>
<dbReference type="InterPro" id="IPR001647">
    <property type="entry name" value="HTH_TetR"/>
</dbReference>
<sequence>MASEKTKKAIVEAFMALLGEKRFEAIGLGEIAERAGLTLADLRDAFDGKVSILADFVRRTDRAVLDGIEQPSAEESARDRLFDIVMRRLDLLAPHKAALGSLDASVRRDPGLALCLNRVALDSARFMLAAAGIGTGGLLGAARAQGYVLILARVLPVWREDEDPDQGRTMAALDRALERAEGWSRRSEKLAKAACSIAARIEKRRSTRRGTDRPAADAA</sequence>
<evidence type="ECO:0000313" key="5">
    <source>
        <dbReference type="Proteomes" id="UP000553963"/>
    </source>
</evidence>
<feature type="domain" description="HTH tetR-type" evidence="3">
    <location>
        <begin position="4"/>
        <end position="64"/>
    </location>
</feature>
<dbReference type="InterPro" id="IPR009057">
    <property type="entry name" value="Homeodomain-like_sf"/>
</dbReference>
<dbReference type="Proteomes" id="UP000553963">
    <property type="component" value="Unassembled WGS sequence"/>
</dbReference>
<accession>A0A840ARV6</accession>
<evidence type="ECO:0000256" key="2">
    <source>
        <dbReference type="PROSITE-ProRule" id="PRU00335"/>
    </source>
</evidence>
<evidence type="ECO:0000256" key="1">
    <source>
        <dbReference type="ARBA" id="ARBA00023125"/>
    </source>
</evidence>
<feature type="DNA-binding region" description="H-T-H motif" evidence="2">
    <location>
        <begin position="27"/>
        <end position="46"/>
    </location>
</feature>
<keyword evidence="5" id="KW-1185">Reference proteome</keyword>